<protein>
    <submittedName>
        <fullName evidence="4">DUF11 domain-containing protein</fullName>
    </submittedName>
</protein>
<evidence type="ECO:0000313" key="5">
    <source>
        <dbReference type="Proteomes" id="UP001430796"/>
    </source>
</evidence>
<dbReference type="Gene3D" id="2.60.40.10">
    <property type="entry name" value="Immunoglobulins"/>
    <property type="match status" value="1"/>
</dbReference>
<keyword evidence="5" id="KW-1185">Reference proteome</keyword>
<sequence length="480" mass="49036">MLWLLGSMLPAAANECRLADPNSNGEHVGTICWFQFGAIDEDLPSGTSNVPFEFDLPDGSRVELDVSVSGGTASDPRLTVRQAPTWTGSNFSGNSGFYTIFTPNAAALHSPDGRGNKAVLTLSDIRLYAPDGLEVTDLPFEIVVADAERLNSNPEHLDFGVVSGGSPWSVLEWLGNAPASAVQQGTPATLDPGVASACLAGYVDCLRFKGMTGGSDANAVVLASQKVVGSAQPFTVMGQIHSAAGQGFAVGVRCCAMRLRKVLPEGRADPADQFTYRIVNVNDQTVSTGTTSGTATGAYPYVSTMAMSGNALTLIEEMAPGSASTLDAYTRRVVCVNTRTGQTVLDDTYDPSAPPTLNILEMGDVVDCDMINTPLPRADVSVVKTATPETVVSGGQVTFTLAVANAGPSAADGTVLRDPAVAGLDCAAAVPSCSAGGGAACPASPTVAQLQSGGVTIPVLPAGGTVSVELTCTVTASGAP</sequence>
<dbReference type="Proteomes" id="UP001430796">
    <property type="component" value="Unassembled WGS sequence"/>
</dbReference>
<organism evidence="4 5">
    <name type="scientific">Marilutibacter chinensis</name>
    <dbReference type="NCBI Taxonomy" id="2912247"/>
    <lineage>
        <taxon>Bacteria</taxon>
        <taxon>Pseudomonadati</taxon>
        <taxon>Pseudomonadota</taxon>
        <taxon>Gammaproteobacteria</taxon>
        <taxon>Lysobacterales</taxon>
        <taxon>Lysobacteraceae</taxon>
        <taxon>Marilutibacter</taxon>
    </lineage>
</organism>
<comment type="caution">
    <text evidence="4">The sequence shown here is derived from an EMBL/GenBank/DDBJ whole genome shotgun (WGS) entry which is preliminary data.</text>
</comment>
<dbReference type="InterPro" id="IPR047589">
    <property type="entry name" value="DUF11_rpt"/>
</dbReference>
<reference evidence="4" key="2">
    <citation type="submission" date="2022-01" db="EMBL/GenBank/DDBJ databases">
        <authorList>
            <person name="Zhou L.Y."/>
        </authorList>
    </citation>
    <scope>NUCLEOTIDE SEQUENCE</scope>
    <source>
        <strain evidence="4">TLK-CK17</strain>
    </source>
</reference>
<gene>
    <name evidence="4" type="ORF">L3V18_07475</name>
</gene>
<evidence type="ECO:0000259" key="3">
    <source>
        <dbReference type="Pfam" id="PF20674"/>
    </source>
</evidence>
<dbReference type="InterPro" id="IPR013783">
    <property type="entry name" value="Ig-like_fold"/>
</dbReference>
<dbReference type="InterPro" id="IPR048834">
    <property type="entry name" value="SpaA_pre-album"/>
</dbReference>
<dbReference type="NCBIfam" id="TIGR01451">
    <property type="entry name" value="B_ant_repeat"/>
    <property type="match status" value="1"/>
</dbReference>
<evidence type="ECO:0000259" key="1">
    <source>
        <dbReference type="Pfam" id="PF01345"/>
    </source>
</evidence>
<dbReference type="EMBL" id="JAKJPO010000003">
    <property type="protein sequence ID" value="MCF7221628.1"/>
    <property type="molecule type" value="Genomic_DNA"/>
</dbReference>
<dbReference type="InterPro" id="IPR001434">
    <property type="entry name" value="OmcB-like_DUF11"/>
</dbReference>
<reference evidence="4" key="1">
    <citation type="submission" date="2022-01" db="EMBL/GenBank/DDBJ databases">
        <title>Lysobacter chinensis sp. nov., a bacterium isolated from cow dung compost.</title>
        <authorList>
            <person name="Liu Y."/>
        </authorList>
    </citation>
    <scope>NUCLEOTIDE SEQUENCE</scope>
    <source>
        <strain evidence="4">TLK-CK17</strain>
    </source>
</reference>
<name>A0ABS9HTK0_9GAMM</name>
<feature type="domain" description="SpaA-like prealbumin fold" evidence="3">
    <location>
        <begin position="257"/>
        <end position="374"/>
    </location>
</feature>
<accession>A0ABS9HTK0</accession>
<evidence type="ECO:0000313" key="4">
    <source>
        <dbReference type="EMBL" id="MCF7221628.1"/>
    </source>
</evidence>
<dbReference type="RefSeq" id="WP_237054047.1">
    <property type="nucleotide sequence ID" value="NZ_JAKJPO010000003.1"/>
</dbReference>
<feature type="domain" description="DUF11" evidence="1">
    <location>
        <begin position="379"/>
        <end position="478"/>
    </location>
</feature>
<dbReference type="Pfam" id="PF20674">
    <property type="entry name" value="SpaA_3"/>
    <property type="match status" value="1"/>
</dbReference>
<proteinExistence type="predicted"/>
<dbReference type="InterPro" id="IPR040683">
    <property type="entry name" value="CshA_NR2"/>
</dbReference>
<evidence type="ECO:0000259" key="2">
    <source>
        <dbReference type="Pfam" id="PF18651"/>
    </source>
</evidence>
<dbReference type="Pfam" id="PF01345">
    <property type="entry name" value="DUF11"/>
    <property type="match status" value="1"/>
</dbReference>
<feature type="domain" description="Surface adhesin CshA non-repetitive" evidence="2">
    <location>
        <begin position="30"/>
        <end position="252"/>
    </location>
</feature>
<dbReference type="Pfam" id="PF18651">
    <property type="entry name" value="CshA_NR2"/>
    <property type="match status" value="1"/>
</dbReference>